<dbReference type="SUPFAM" id="SSF54862">
    <property type="entry name" value="4Fe-4S ferredoxins"/>
    <property type="match status" value="1"/>
</dbReference>
<dbReference type="PROSITE" id="PS51379">
    <property type="entry name" value="4FE4S_FER_2"/>
    <property type="match status" value="1"/>
</dbReference>
<name>A0A831PT01_9EURY</name>
<dbReference type="Proteomes" id="UP000885648">
    <property type="component" value="Unassembled WGS sequence"/>
</dbReference>
<dbReference type="Pfam" id="PF00037">
    <property type="entry name" value="Fer4"/>
    <property type="match status" value="1"/>
</dbReference>
<dbReference type="GO" id="GO:0016491">
    <property type="term" value="F:oxidoreductase activity"/>
    <property type="evidence" value="ECO:0007669"/>
    <property type="project" value="UniProtKB-ARBA"/>
</dbReference>
<reference evidence="2" key="1">
    <citation type="journal article" date="2020" name="mSystems">
        <title>Genome- and Community-Level Interaction Insights into Carbon Utilization and Element Cycling Functions of Hydrothermarchaeota in Hydrothermal Sediment.</title>
        <authorList>
            <person name="Zhou Z."/>
            <person name="Liu Y."/>
            <person name="Xu W."/>
            <person name="Pan J."/>
            <person name="Luo Z.H."/>
            <person name="Li M."/>
        </authorList>
    </citation>
    <scope>NUCLEOTIDE SEQUENCE</scope>
    <source>
        <strain evidence="2">SpSt-1183</strain>
    </source>
</reference>
<feature type="non-terminal residue" evidence="2">
    <location>
        <position position="1"/>
    </location>
</feature>
<evidence type="ECO:0000259" key="1">
    <source>
        <dbReference type="PROSITE" id="PS51379"/>
    </source>
</evidence>
<proteinExistence type="predicted"/>
<dbReference type="InterPro" id="IPR017900">
    <property type="entry name" value="4Fe4S_Fe_S_CS"/>
</dbReference>
<dbReference type="Gene3D" id="3.30.70.20">
    <property type="match status" value="1"/>
</dbReference>
<comment type="caution">
    <text evidence="2">The sequence shown here is derived from an EMBL/GenBank/DDBJ whole genome shotgun (WGS) entry which is preliminary data.</text>
</comment>
<dbReference type="AlphaFoldDB" id="A0A831PT01"/>
<evidence type="ECO:0000313" key="2">
    <source>
        <dbReference type="EMBL" id="HDS62958.1"/>
    </source>
</evidence>
<organism evidence="2">
    <name type="scientific">Methanofollis liminatans</name>
    <dbReference type="NCBI Taxonomy" id="2201"/>
    <lineage>
        <taxon>Archaea</taxon>
        <taxon>Methanobacteriati</taxon>
        <taxon>Methanobacteriota</taxon>
        <taxon>Stenosarchaea group</taxon>
        <taxon>Methanomicrobia</taxon>
        <taxon>Methanomicrobiales</taxon>
        <taxon>Methanomicrobiaceae</taxon>
        <taxon>Methanofollis</taxon>
    </lineage>
</organism>
<dbReference type="InterPro" id="IPR017896">
    <property type="entry name" value="4Fe4S_Fe-S-bd"/>
</dbReference>
<accession>A0A831PT01</accession>
<gene>
    <name evidence="2" type="ORF">ENN52_02285</name>
</gene>
<dbReference type="PROSITE" id="PS00198">
    <property type="entry name" value="4FE4S_FER_1"/>
    <property type="match status" value="1"/>
</dbReference>
<sequence>VIMRIERGNLWVLHDEKCTGCKTCETVCPTDAIRIARVAEGRQGVEE</sequence>
<protein>
    <submittedName>
        <fullName evidence="2">4Fe-4S dicluster domain-containing protein</fullName>
    </submittedName>
</protein>
<dbReference type="EMBL" id="DSBY01000095">
    <property type="protein sequence ID" value="HDS62958.1"/>
    <property type="molecule type" value="Genomic_DNA"/>
</dbReference>
<feature type="domain" description="4Fe-4S ferredoxin-type" evidence="1">
    <location>
        <begin position="9"/>
        <end position="38"/>
    </location>
</feature>